<gene>
    <name evidence="2" type="ORF">LT679_00250</name>
</gene>
<accession>A0ABS8TVW4</accession>
<dbReference type="Gene3D" id="2.60.120.10">
    <property type="entry name" value="Jelly Rolls"/>
    <property type="match status" value="1"/>
</dbReference>
<dbReference type="InterPro" id="IPR014710">
    <property type="entry name" value="RmlC-like_jellyroll"/>
</dbReference>
<name>A0ABS8TVW4_9SPHI</name>
<dbReference type="InterPro" id="IPR018490">
    <property type="entry name" value="cNMP-bd_dom_sf"/>
</dbReference>
<evidence type="ECO:0000313" key="2">
    <source>
        <dbReference type="EMBL" id="MCD8739015.1"/>
    </source>
</evidence>
<dbReference type="EMBL" id="JAJPWV010000001">
    <property type="protein sequence ID" value="MCD8739015.1"/>
    <property type="molecule type" value="Genomic_DNA"/>
</dbReference>
<feature type="domain" description="Cyclic nucleotide-binding" evidence="1">
    <location>
        <begin position="38"/>
        <end position="133"/>
    </location>
</feature>
<dbReference type="PROSITE" id="PS50042">
    <property type="entry name" value="CNMP_BINDING_3"/>
    <property type="match status" value="1"/>
</dbReference>
<dbReference type="Proteomes" id="UP001199919">
    <property type="component" value="Unassembled WGS sequence"/>
</dbReference>
<dbReference type="CDD" id="cd00038">
    <property type="entry name" value="CAP_ED"/>
    <property type="match status" value="1"/>
</dbReference>
<keyword evidence="3" id="KW-1185">Reference proteome</keyword>
<dbReference type="RefSeq" id="WP_232174891.1">
    <property type="nucleotide sequence ID" value="NZ_JAJPWV010000001.1"/>
</dbReference>
<dbReference type="Pfam" id="PF00027">
    <property type="entry name" value="cNMP_binding"/>
    <property type="match status" value="1"/>
</dbReference>
<organism evidence="2 3">
    <name type="scientific">Mucilaginibacter roseus</name>
    <dbReference type="NCBI Taxonomy" id="1528868"/>
    <lineage>
        <taxon>Bacteria</taxon>
        <taxon>Pseudomonadati</taxon>
        <taxon>Bacteroidota</taxon>
        <taxon>Sphingobacteriia</taxon>
        <taxon>Sphingobacteriales</taxon>
        <taxon>Sphingobacteriaceae</taxon>
        <taxon>Mucilaginibacter</taxon>
    </lineage>
</organism>
<proteinExistence type="predicted"/>
<comment type="caution">
    <text evidence="2">The sequence shown here is derived from an EMBL/GenBank/DDBJ whole genome shotgun (WGS) entry which is preliminary data.</text>
</comment>
<dbReference type="InterPro" id="IPR000595">
    <property type="entry name" value="cNMP-bd_dom"/>
</dbReference>
<sequence length="210" mass="24284">MEGLNATGLMINLNELNFMAEAFIDYITQQAALTQHEIELLKSVGFTRSLKKKQFFIKEGDTCRQAAFVIKGLVRIYRVADDGSEHTLCFSPERWWATDWESYVEQVPSGANIVALEDCELLVWTKEDFDRLLRDIPAMNAFFQKFVSDRLKASLARIYMYISQSSEQKYEYFVKTSPDLQGRVPLHMIASYLGVTRETLSRVRSNFAHR</sequence>
<reference evidence="2 3" key="1">
    <citation type="submission" date="2021-12" db="EMBL/GenBank/DDBJ databases">
        <title>Mucilaginibacter roseus genome.</title>
        <authorList>
            <person name="Ferreira J.R."/>
            <person name="Newman J.D."/>
        </authorList>
    </citation>
    <scope>NUCLEOTIDE SEQUENCE [LARGE SCALE GENOMIC DNA]</scope>
    <source>
        <strain evidence="2 3">LMG 28454</strain>
    </source>
</reference>
<evidence type="ECO:0000313" key="3">
    <source>
        <dbReference type="Proteomes" id="UP001199919"/>
    </source>
</evidence>
<dbReference type="SUPFAM" id="SSF51206">
    <property type="entry name" value="cAMP-binding domain-like"/>
    <property type="match status" value="1"/>
</dbReference>
<evidence type="ECO:0000259" key="1">
    <source>
        <dbReference type="PROSITE" id="PS50042"/>
    </source>
</evidence>
<protein>
    <submittedName>
        <fullName evidence="2">Crp/Fnr family transcriptional regulator</fullName>
    </submittedName>
</protein>